<dbReference type="Gene3D" id="3.30.200.20">
    <property type="entry name" value="Phosphorylase Kinase, domain 1"/>
    <property type="match status" value="1"/>
</dbReference>
<organism evidence="3 4">
    <name type="scientific">Arthroderma otae (strain ATCC MYA-4605 / CBS 113480)</name>
    <name type="common">Microsporum canis</name>
    <dbReference type="NCBI Taxonomy" id="554155"/>
    <lineage>
        <taxon>Eukaryota</taxon>
        <taxon>Fungi</taxon>
        <taxon>Dikarya</taxon>
        <taxon>Ascomycota</taxon>
        <taxon>Pezizomycotina</taxon>
        <taxon>Eurotiomycetes</taxon>
        <taxon>Eurotiomycetidae</taxon>
        <taxon>Onygenales</taxon>
        <taxon>Arthrodermataceae</taxon>
        <taxon>Microsporum</taxon>
    </lineage>
</organism>
<dbReference type="CDD" id="cd05120">
    <property type="entry name" value="APH_ChoK_like"/>
    <property type="match status" value="1"/>
</dbReference>
<dbReference type="InterPro" id="IPR051678">
    <property type="entry name" value="AGP_Transferase"/>
</dbReference>
<dbReference type="VEuPathDB" id="FungiDB:MCYG_07686"/>
<dbReference type="PANTHER" id="PTHR21310">
    <property type="entry name" value="AMINOGLYCOSIDE PHOSPHOTRANSFERASE-RELATED-RELATED"/>
    <property type="match status" value="1"/>
</dbReference>
<feature type="domain" description="Aminoglycoside phosphotransferase" evidence="2">
    <location>
        <begin position="54"/>
        <end position="204"/>
    </location>
</feature>
<dbReference type="InterPro" id="IPR002575">
    <property type="entry name" value="Aminoglycoside_PTrfase"/>
</dbReference>
<feature type="compositionally biased region" description="Low complexity" evidence="1">
    <location>
        <begin position="254"/>
        <end position="272"/>
    </location>
</feature>
<dbReference type="OMA" id="EFVFCHN"/>
<evidence type="ECO:0000259" key="2">
    <source>
        <dbReference type="Pfam" id="PF01636"/>
    </source>
</evidence>
<evidence type="ECO:0000313" key="4">
    <source>
        <dbReference type="Proteomes" id="UP000002035"/>
    </source>
</evidence>
<dbReference type="RefSeq" id="XP_002843903.1">
    <property type="nucleotide sequence ID" value="XM_002843857.1"/>
</dbReference>
<dbReference type="AlphaFoldDB" id="C5FX27"/>
<dbReference type="EMBL" id="DS995707">
    <property type="protein sequence ID" value="EEQ34867.1"/>
    <property type="molecule type" value="Genomic_DNA"/>
</dbReference>
<gene>
    <name evidence="3" type="ORF">MCYG_07686</name>
</gene>
<name>C5FX27_ARTOC</name>
<dbReference type="HOGENOM" id="CLU_069864_1_0_1"/>
<accession>C5FX27</accession>
<dbReference type="eggNOG" id="ENOG502SJF8">
    <property type="taxonomic scope" value="Eukaryota"/>
</dbReference>
<dbReference type="GeneID" id="9228025"/>
<dbReference type="Gene3D" id="3.90.1200.10">
    <property type="match status" value="1"/>
</dbReference>
<dbReference type="Pfam" id="PF01636">
    <property type="entry name" value="APH"/>
    <property type="match status" value="1"/>
</dbReference>
<dbReference type="Proteomes" id="UP000002035">
    <property type="component" value="Unassembled WGS sequence"/>
</dbReference>
<dbReference type="InterPro" id="IPR011009">
    <property type="entry name" value="Kinase-like_dom_sf"/>
</dbReference>
<sequence>MSLTNQMINGRRERDCISITHERKYYRSGGTFVKRSLRPKEWQVSQFKGTIHVPRKGRERILNEAATLQFLKENSTVPVPRLYCCFEDDDAVYLVMEYIEGVSMADLTEDQRATVERELGKHIQQLHALRSSKLGGPSGLVIPPYRAMQKTFRDDWELQPSDEDDYVFCHNDLSQQNVIVDPASLEIKAIIDWEYAGFYPAYFERTFFKRKGPSAAINDETDDSELNTMVREEIKLKLVVFVVYSTVATTSLVSSSPSSSPSSSSISNIPYL</sequence>
<reference evidence="4" key="1">
    <citation type="journal article" date="2012" name="MBio">
        <title>Comparative genome analysis of Trichophyton rubrum and related dermatophytes reveals candidate genes involved in infection.</title>
        <authorList>
            <person name="Martinez D.A."/>
            <person name="Oliver B.G."/>
            <person name="Graeser Y."/>
            <person name="Goldberg J.M."/>
            <person name="Li W."/>
            <person name="Martinez-Rossi N.M."/>
            <person name="Monod M."/>
            <person name="Shelest E."/>
            <person name="Barton R.C."/>
            <person name="Birch E."/>
            <person name="Brakhage A.A."/>
            <person name="Chen Z."/>
            <person name="Gurr S.J."/>
            <person name="Heiman D."/>
            <person name="Heitman J."/>
            <person name="Kosti I."/>
            <person name="Rossi A."/>
            <person name="Saif S."/>
            <person name="Samalova M."/>
            <person name="Saunders C.W."/>
            <person name="Shea T."/>
            <person name="Summerbell R.C."/>
            <person name="Xu J."/>
            <person name="Young S."/>
            <person name="Zeng Q."/>
            <person name="Birren B.W."/>
            <person name="Cuomo C.A."/>
            <person name="White T.C."/>
        </authorList>
    </citation>
    <scope>NUCLEOTIDE SEQUENCE [LARGE SCALE GENOMIC DNA]</scope>
    <source>
        <strain evidence="4">ATCC MYA-4605 / CBS 113480</strain>
    </source>
</reference>
<evidence type="ECO:0000313" key="3">
    <source>
        <dbReference type="EMBL" id="EEQ34867.1"/>
    </source>
</evidence>
<dbReference type="PANTHER" id="PTHR21310:SF15">
    <property type="entry name" value="AMINOGLYCOSIDE PHOSPHOTRANSFERASE DOMAIN-CONTAINING PROTEIN"/>
    <property type="match status" value="1"/>
</dbReference>
<dbReference type="SUPFAM" id="SSF56112">
    <property type="entry name" value="Protein kinase-like (PK-like)"/>
    <property type="match status" value="1"/>
</dbReference>
<evidence type="ECO:0000256" key="1">
    <source>
        <dbReference type="SAM" id="MobiDB-lite"/>
    </source>
</evidence>
<feature type="region of interest" description="Disordered" evidence="1">
    <location>
        <begin position="252"/>
        <end position="272"/>
    </location>
</feature>
<keyword evidence="4" id="KW-1185">Reference proteome</keyword>
<dbReference type="STRING" id="554155.C5FX27"/>
<proteinExistence type="predicted"/>
<protein>
    <recommendedName>
        <fullName evidence="2">Aminoglycoside phosphotransferase domain-containing protein</fullName>
    </recommendedName>
</protein>
<dbReference type="OrthoDB" id="4169861at2759"/>